<evidence type="ECO:0000313" key="2">
    <source>
        <dbReference type="Proteomes" id="UP000054538"/>
    </source>
</evidence>
<organism evidence="1 2">
    <name type="scientific">Paxillus rubicundulus Ve08.2h10</name>
    <dbReference type="NCBI Taxonomy" id="930991"/>
    <lineage>
        <taxon>Eukaryota</taxon>
        <taxon>Fungi</taxon>
        <taxon>Dikarya</taxon>
        <taxon>Basidiomycota</taxon>
        <taxon>Agaricomycotina</taxon>
        <taxon>Agaricomycetes</taxon>
        <taxon>Agaricomycetidae</taxon>
        <taxon>Boletales</taxon>
        <taxon>Paxilineae</taxon>
        <taxon>Paxillaceae</taxon>
        <taxon>Paxillus</taxon>
    </lineage>
</organism>
<dbReference type="EMBL" id="KN825401">
    <property type="protein sequence ID" value="KIK91314.1"/>
    <property type="molecule type" value="Genomic_DNA"/>
</dbReference>
<dbReference type="HOGENOM" id="CLU_2197785_0_0_1"/>
<gene>
    <name evidence="1" type="ORF">PAXRUDRAFT_27085</name>
</gene>
<dbReference type="AlphaFoldDB" id="A0A0D0DXU8"/>
<protein>
    <submittedName>
        <fullName evidence="1">Uncharacterized protein</fullName>
    </submittedName>
</protein>
<keyword evidence="2" id="KW-1185">Reference proteome</keyword>
<reference evidence="1 2" key="1">
    <citation type="submission" date="2014-04" db="EMBL/GenBank/DDBJ databases">
        <authorList>
            <consortium name="DOE Joint Genome Institute"/>
            <person name="Kuo A."/>
            <person name="Kohler A."/>
            <person name="Jargeat P."/>
            <person name="Nagy L.G."/>
            <person name="Floudas D."/>
            <person name="Copeland A."/>
            <person name="Barry K.W."/>
            <person name="Cichocki N."/>
            <person name="Veneault-Fourrey C."/>
            <person name="LaButti K."/>
            <person name="Lindquist E.A."/>
            <person name="Lipzen A."/>
            <person name="Lundell T."/>
            <person name="Morin E."/>
            <person name="Murat C."/>
            <person name="Sun H."/>
            <person name="Tunlid A."/>
            <person name="Henrissat B."/>
            <person name="Grigoriev I.V."/>
            <person name="Hibbett D.S."/>
            <person name="Martin F."/>
            <person name="Nordberg H.P."/>
            <person name="Cantor M.N."/>
            <person name="Hua S.X."/>
        </authorList>
    </citation>
    <scope>NUCLEOTIDE SEQUENCE [LARGE SCALE GENOMIC DNA]</scope>
    <source>
        <strain evidence="1 2">Ve08.2h10</strain>
    </source>
</reference>
<dbReference type="InParanoid" id="A0A0D0DXU8"/>
<dbReference type="OrthoDB" id="2748837at2759"/>
<name>A0A0D0DXU8_9AGAM</name>
<accession>A0A0D0DXU8</accession>
<sequence>MMVEKLGEIPNFGGASTYTWCSLHTTNLVVKALIREFDEKSKGQSKYGEVVADEDLSINEVRLMRELDKLSQDIEYEDAVTMREWDLTDKEKNDYTDGLVDRNELLSE</sequence>
<proteinExistence type="predicted"/>
<reference evidence="2" key="2">
    <citation type="submission" date="2015-01" db="EMBL/GenBank/DDBJ databases">
        <title>Evolutionary Origins and Diversification of the Mycorrhizal Mutualists.</title>
        <authorList>
            <consortium name="DOE Joint Genome Institute"/>
            <consortium name="Mycorrhizal Genomics Consortium"/>
            <person name="Kohler A."/>
            <person name="Kuo A."/>
            <person name="Nagy L.G."/>
            <person name="Floudas D."/>
            <person name="Copeland A."/>
            <person name="Barry K.W."/>
            <person name="Cichocki N."/>
            <person name="Veneault-Fourrey C."/>
            <person name="LaButti K."/>
            <person name="Lindquist E.A."/>
            <person name="Lipzen A."/>
            <person name="Lundell T."/>
            <person name="Morin E."/>
            <person name="Murat C."/>
            <person name="Riley R."/>
            <person name="Ohm R."/>
            <person name="Sun H."/>
            <person name="Tunlid A."/>
            <person name="Henrissat B."/>
            <person name="Grigoriev I.V."/>
            <person name="Hibbett D.S."/>
            <person name="Martin F."/>
        </authorList>
    </citation>
    <scope>NUCLEOTIDE SEQUENCE [LARGE SCALE GENOMIC DNA]</scope>
    <source>
        <strain evidence="2">Ve08.2h10</strain>
    </source>
</reference>
<dbReference type="Proteomes" id="UP000054538">
    <property type="component" value="Unassembled WGS sequence"/>
</dbReference>
<evidence type="ECO:0000313" key="1">
    <source>
        <dbReference type="EMBL" id="KIK91314.1"/>
    </source>
</evidence>